<evidence type="ECO:0000259" key="5">
    <source>
        <dbReference type="PROSITE" id="PS50013"/>
    </source>
</evidence>
<evidence type="ECO:0000256" key="2">
    <source>
        <dbReference type="ARBA" id="ARBA00023242"/>
    </source>
</evidence>
<dbReference type="InterPro" id="IPR051219">
    <property type="entry name" value="Heterochromatin_chromo-domain"/>
</dbReference>
<feature type="region of interest" description="Disordered" evidence="4">
    <location>
        <begin position="192"/>
        <end position="220"/>
    </location>
</feature>
<protein>
    <recommendedName>
        <fullName evidence="5">Chromo domain-containing protein</fullName>
    </recommendedName>
</protein>
<dbReference type="InterPro" id="IPR000953">
    <property type="entry name" value="Chromo/chromo_shadow_dom"/>
</dbReference>
<proteinExistence type="predicted"/>
<dbReference type="InterPro" id="IPR023780">
    <property type="entry name" value="Chromo_domain"/>
</dbReference>
<gene>
    <name evidence="6" type="ORF">AMON00008_LOCUS33841</name>
</gene>
<sequence length="349" mass="40052">MSDSDKEDVFEVEDILEHKVTDGRDFYLVKWKGYADTTWEPDENIGEELRELKVSSKGGRSNPKASEKDKKKEKKSSSKKDRKPGDKKERRRRRCPSSSSSSESPSSSSDERARKKKKRRGSADPEDAAWQQQAAQQQAMQQQMMQQWQAHQQAVQYHQQMQQWQYAQHMQAQAHYQQQQAAHHHQMVAMQQEEERRRMEEMRRKEEEDRRHREEDQKRQAAKATIMQAVEKMRTATPETFDGLKKELDEVYGRELKNTGAPVQQLIYEKEKSLEAARKNVEKIKIQRKIAEQAAILEHATAVVKATVPVTVQAGAAPGQKEFFKSKPATPPPAVLASMQAVPGASATS</sequence>
<evidence type="ECO:0000256" key="3">
    <source>
        <dbReference type="SAM" id="Coils"/>
    </source>
</evidence>
<dbReference type="SMART" id="SM00298">
    <property type="entry name" value="CHROMO"/>
    <property type="match status" value="1"/>
</dbReference>
<dbReference type="Pfam" id="PF00385">
    <property type="entry name" value="Chromo"/>
    <property type="match status" value="1"/>
</dbReference>
<accession>A0A7S4RDQ0</accession>
<evidence type="ECO:0000256" key="1">
    <source>
        <dbReference type="ARBA" id="ARBA00004123"/>
    </source>
</evidence>
<feature type="domain" description="Chromo" evidence="5">
    <location>
        <begin position="10"/>
        <end position="45"/>
    </location>
</feature>
<feature type="compositionally biased region" description="Low complexity" evidence="4">
    <location>
        <begin position="128"/>
        <end position="151"/>
    </location>
</feature>
<reference evidence="6" key="1">
    <citation type="submission" date="2021-01" db="EMBL/GenBank/DDBJ databases">
        <authorList>
            <person name="Corre E."/>
            <person name="Pelletier E."/>
            <person name="Niang G."/>
            <person name="Scheremetjew M."/>
            <person name="Finn R."/>
            <person name="Kale V."/>
            <person name="Holt S."/>
            <person name="Cochrane G."/>
            <person name="Meng A."/>
            <person name="Brown T."/>
            <person name="Cohen L."/>
        </authorList>
    </citation>
    <scope>NUCLEOTIDE SEQUENCE</scope>
    <source>
        <strain evidence="6">CCMP3105</strain>
    </source>
</reference>
<dbReference type="EMBL" id="HBNR01048493">
    <property type="protein sequence ID" value="CAE4611062.1"/>
    <property type="molecule type" value="Transcribed_RNA"/>
</dbReference>
<dbReference type="PROSITE" id="PS50013">
    <property type="entry name" value="CHROMO_2"/>
    <property type="match status" value="1"/>
</dbReference>
<dbReference type="SUPFAM" id="SSF81995">
    <property type="entry name" value="beta-sandwich domain of Sec23/24"/>
    <property type="match status" value="1"/>
</dbReference>
<comment type="subcellular location">
    <subcellularLocation>
        <location evidence="1">Nucleus</location>
    </subcellularLocation>
</comment>
<evidence type="ECO:0000313" key="6">
    <source>
        <dbReference type="EMBL" id="CAE4611062.1"/>
    </source>
</evidence>
<evidence type="ECO:0000256" key="4">
    <source>
        <dbReference type="SAM" id="MobiDB-lite"/>
    </source>
</evidence>
<dbReference type="PANTHER" id="PTHR22812">
    <property type="entry name" value="CHROMOBOX PROTEIN"/>
    <property type="match status" value="1"/>
</dbReference>
<feature type="compositionally biased region" description="Basic and acidic residues" evidence="4">
    <location>
        <begin position="65"/>
        <end position="88"/>
    </location>
</feature>
<dbReference type="CDD" id="cd00024">
    <property type="entry name" value="CD_CSD"/>
    <property type="match status" value="1"/>
</dbReference>
<dbReference type="SUPFAM" id="SSF54160">
    <property type="entry name" value="Chromo domain-like"/>
    <property type="match status" value="1"/>
</dbReference>
<feature type="region of interest" description="Disordered" evidence="4">
    <location>
        <begin position="321"/>
        <end position="349"/>
    </location>
</feature>
<dbReference type="GO" id="GO:0005634">
    <property type="term" value="C:nucleus"/>
    <property type="evidence" value="ECO:0007669"/>
    <property type="project" value="UniProtKB-SubCell"/>
</dbReference>
<feature type="region of interest" description="Disordered" evidence="4">
    <location>
        <begin position="37"/>
        <end position="151"/>
    </location>
</feature>
<dbReference type="InterPro" id="IPR016197">
    <property type="entry name" value="Chromo-like_dom_sf"/>
</dbReference>
<keyword evidence="2" id="KW-0539">Nucleus</keyword>
<feature type="coiled-coil region" evidence="3">
    <location>
        <begin position="267"/>
        <end position="294"/>
    </location>
</feature>
<name>A0A7S4RDQ0_9DINO</name>
<feature type="compositionally biased region" description="Basic and acidic residues" evidence="4">
    <location>
        <begin position="193"/>
        <end position="219"/>
    </location>
</feature>
<keyword evidence="3" id="KW-0175">Coiled coil</keyword>
<dbReference type="AlphaFoldDB" id="A0A7S4RDQ0"/>
<dbReference type="Gene3D" id="2.40.50.40">
    <property type="match status" value="1"/>
</dbReference>
<feature type="compositionally biased region" description="Low complexity" evidence="4">
    <location>
        <begin position="96"/>
        <end position="108"/>
    </location>
</feature>
<organism evidence="6">
    <name type="scientific">Alexandrium monilatum</name>
    <dbReference type="NCBI Taxonomy" id="311494"/>
    <lineage>
        <taxon>Eukaryota</taxon>
        <taxon>Sar</taxon>
        <taxon>Alveolata</taxon>
        <taxon>Dinophyceae</taxon>
        <taxon>Gonyaulacales</taxon>
        <taxon>Pyrocystaceae</taxon>
        <taxon>Alexandrium</taxon>
    </lineage>
</organism>